<proteinExistence type="inferred from homology"/>
<dbReference type="PANTHER" id="PTHR43673:SF2">
    <property type="entry name" value="NITROREDUCTASE"/>
    <property type="match status" value="1"/>
</dbReference>
<keyword evidence="3" id="KW-0285">Flavoprotein</keyword>
<feature type="domain" description="Putative nitroreductase TM1586" evidence="6">
    <location>
        <begin position="8"/>
        <end position="246"/>
    </location>
</feature>
<keyword evidence="8" id="KW-1185">Reference proteome</keyword>
<protein>
    <submittedName>
        <fullName evidence="7">Nitroreductase</fullName>
    </submittedName>
</protein>
<dbReference type="InterPro" id="IPR000415">
    <property type="entry name" value="Nitroreductase-like"/>
</dbReference>
<reference evidence="7 8" key="1">
    <citation type="journal article" date="2014" name="Genome Announc.">
        <title>Draft Genome Sequence of Fervidicella metallireducens Strain AeBT, an Iron-Reducing Thermoanaerobe from the Great Artesian Basin.</title>
        <authorList>
            <person name="Patel B.K."/>
        </authorList>
    </citation>
    <scope>NUCLEOTIDE SEQUENCE [LARGE SCALE GENOMIC DNA]</scope>
    <source>
        <strain evidence="7 8">AeB</strain>
    </source>
</reference>
<comment type="similarity">
    <text evidence="2">Belongs to the nitroreductase family.</text>
</comment>
<sequence length="280" mass="32255">MIFNTPLSEIVNKRISVRTYENKKLDIELRKKLENYLATLDSPFNNEIRYMLVDKADNEEMKLGTYGVIRGANTYVITALKRGEMDLEQLGYELEKFILYATSLGLGTCWLGGTFKKSEFAKAINLKADEIMPIVTPVGYSKDKTNVLDLVIRKIAKPEQRKNFSELFFDGNFENLLAEKESDIYTFALNMVRRAPSASNKQPWRILKEGDTFHFYLQHAKGYVDKMGYDIQRVDIGIAMCHFDLSMKEQGIEGKFIKLSPDIKVPDQSIEYIISWAKVR</sequence>
<evidence type="ECO:0000256" key="2">
    <source>
        <dbReference type="ARBA" id="ARBA00007118"/>
    </source>
</evidence>
<evidence type="ECO:0000313" key="8">
    <source>
        <dbReference type="Proteomes" id="UP000019681"/>
    </source>
</evidence>
<comment type="caution">
    <text evidence="7">The sequence shown here is derived from an EMBL/GenBank/DDBJ whole genome shotgun (WGS) entry which is preliminary data.</text>
</comment>
<evidence type="ECO:0000256" key="3">
    <source>
        <dbReference type="ARBA" id="ARBA00022630"/>
    </source>
</evidence>
<dbReference type="OrthoDB" id="9814075at2"/>
<dbReference type="Pfam" id="PF14512">
    <property type="entry name" value="TM1586_NiRdase"/>
    <property type="match status" value="1"/>
</dbReference>
<evidence type="ECO:0000256" key="4">
    <source>
        <dbReference type="ARBA" id="ARBA00022643"/>
    </source>
</evidence>
<gene>
    <name evidence="7" type="ORF">Q428_12155</name>
</gene>
<dbReference type="GO" id="GO:0016491">
    <property type="term" value="F:oxidoreductase activity"/>
    <property type="evidence" value="ECO:0007669"/>
    <property type="project" value="UniProtKB-KW"/>
</dbReference>
<dbReference type="STRING" id="1403537.Q428_12155"/>
<dbReference type="InterPro" id="IPR029478">
    <property type="entry name" value="TM1586_NiRdase"/>
</dbReference>
<evidence type="ECO:0000313" key="7">
    <source>
        <dbReference type="EMBL" id="EYE87661.1"/>
    </source>
</evidence>
<dbReference type="EMBL" id="AZQP01000043">
    <property type="protein sequence ID" value="EYE87661.1"/>
    <property type="molecule type" value="Genomic_DNA"/>
</dbReference>
<dbReference type="RefSeq" id="WP_035381113.1">
    <property type="nucleotide sequence ID" value="NZ_AZQP01000043.1"/>
</dbReference>
<dbReference type="Gene3D" id="3.40.109.10">
    <property type="entry name" value="NADH Oxidase"/>
    <property type="match status" value="1"/>
</dbReference>
<name>A0A017RST8_9CLOT</name>
<dbReference type="AlphaFoldDB" id="A0A017RST8"/>
<comment type="cofactor">
    <cofactor evidence="1">
        <name>FMN</name>
        <dbReference type="ChEBI" id="CHEBI:58210"/>
    </cofactor>
</comment>
<dbReference type="PANTHER" id="PTHR43673">
    <property type="entry name" value="NAD(P)H NITROREDUCTASE YDGI-RELATED"/>
    <property type="match status" value="1"/>
</dbReference>
<dbReference type="Proteomes" id="UP000019681">
    <property type="component" value="Unassembled WGS sequence"/>
</dbReference>
<keyword evidence="5" id="KW-0560">Oxidoreductase</keyword>
<evidence type="ECO:0000256" key="5">
    <source>
        <dbReference type="ARBA" id="ARBA00023002"/>
    </source>
</evidence>
<organism evidence="7 8">
    <name type="scientific">Fervidicella metallireducens AeB</name>
    <dbReference type="NCBI Taxonomy" id="1403537"/>
    <lineage>
        <taxon>Bacteria</taxon>
        <taxon>Bacillati</taxon>
        <taxon>Bacillota</taxon>
        <taxon>Clostridia</taxon>
        <taxon>Eubacteriales</taxon>
        <taxon>Clostridiaceae</taxon>
        <taxon>Fervidicella</taxon>
    </lineage>
</organism>
<evidence type="ECO:0000259" key="6">
    <source>
        <dbReference type="Pfam" id="PF14512"/>
    </source>
</evidence>
<accession>A0A017RST8</accession>
<evidence type="ECO:0000256" key="1">
    <source>
        <dbReference type="ARBA" id="ARBA00001917"/>
    </source>
</evidence>
<dbReference type="SUPFAM" id="SSF55469">
    <property type="entry name" value="FMN-dependent nitroreductase-like"/>
    <property type="match status" value="1"/>
</dbReference>
<keyword evidence="4" id="KW-0288">FMN</keyword>
<dbReference type="Gene3D" id="3.40.109.30">
    <property type="entry name" value="putative nitroreductase (tm1586), domain 2"/>
    <property type="match status" value="1"/>
</dbReference>